<dbReference type="InterPro" id="IPR038503">
    <property type="entry name" value="SpoIIIAH_sf"/>
</dbReference>
<dbReference type="EMBL" id="JACRTA010000003">
    <property type="protein sequence ID" value="MBC8568935.1"/>
    <property type="molecule type" value="Genomic_DNA"/>
</dbReference>
<evidence type="ECO:0000313" key="1">
    <source>
        <dbReference type="EMBL" id="MBC8568935.1"/>
    </source>
</evidence>
<dbReference type="RefSeq" id="WP_177270261.1">
    <property type="nucleotide sequence ID" value="NZ_JACRTA010000003.1"/>
</dbReference>
<dbReference type="Gene3D" id="1.10.287.4300">
    <property type="entry name" value="Stage III sporulation protein AH-like"/>
    <property type="match status" value="1"/>
</dbReference>
<accession>A0A926IAA3</accession>
<dbReference type="Proteomes" id="UP000610862">
    <property type="component" value="Unassembled WGS sequence"/>
</dbReference>
<name>A0A926IAA3_9FIRM</name>
<gene>
    <name evidence="1" type="ORF">H8692_09220</name>
</gene>
<evidence type="ECO:0000313" key="2">
    <source>
        <dbReference type="Proteomes" id="UP000610862"/>
    </source>
</evidence>
<organism evidence="1 2">
    <name type="scientific">Lentihominibacter hominis</name>
    <dbReference type="NCBI Taxonomy" id="2763645"/>
    <lineage>
        <taxon>Bacteria</taxon>
        <taxon>Bacillati</taxon>
        <taxon>Bacillota</taxon>
        <taxon>Clostridia</taxon>
        <taxon>Peptostreptococcales</taxon>
        <taxon>Anaerovoracaceae</taxon>
        <taxon>Lentihominibacter</taxon>
    </lineage>
</organism>
<keyword evidence="2" id="KW-1185">Reference proteome</keyword>
<proteinExistence type="predicted"/>
<sequence length="203" mass="22501">MKSKKSIFSFIKNNKKKIAGLVAIAICFGVYTAIGGVFSEKEVSEDVPLHDGDVLVDSLNVKEENSKSENKVDESALVTSDDVSEVKNTDTYFQELRATLDMDRNKIISMLTDAESSASTKAEKEEASAEKMRLLNYMEQEKTIETLIKNKGLPETFVVITDSGVNVTVNSEELDQSMVTKICEIIMRETDRKASEIVVQDAS</sequence>
<dbReference type="InterPro" id="IPR024232">
    <property type="entry name" value="SpoIIIAH"/>
</dbReference>
<reference evidence="1" key="1">
    <citation type="submission" date="2020-08" db="EMBL/GenBank/DDBJ databases">
        <title>Genome public.</title>
        <authorList>
            <person name="Liu C."/>
            <person name="Sun Q."/>
        </authorList>
    </citation>
    <scope>NUCLEOTIDE SEQUENCE</scope>
    <source>
        <strain evidence="1">NSJ-24</strain>
    </source>
</reference>
<dbReference type="AlphaFoldDB" id="A0A926IAA3"/>
<comment type="caution">
    <text evidence="1">The sequence shown here is derived from an EMBL/GenBank/DDBJ whole genome shotgun (WGS) entry which is preliminary data.</text>
</comment>
<protein>
    <submittedName>
        <fullName evidence="1">SpoIIIAH-like family protein</fullName>
    </submittedName>
</protein>
<dbReference type="Pfam" id="PF12685">
    <property type="entry name" value="SpoIIIAH"/>
    <property type="match status" value="1"/>
</dbReference>